<dbReference type="EMBL" id="NBCO01000022">
    <property type="protein sequence ID" value="ORC87382.1"/>
    <property type="molecule type" value="Genomic_DNA"/>
</dbReference>
<organism evidence="1 2">
    <name type="scientific">Trypanosoma theileri</name>
    <dbReference type="NCBI Taxonomy" id="67003"/>
    <lineage>
        <taxon>Eukaryota</taxon>
        <taxon>Discoba</taxon>
        <taxon>Euglenozoa</taxon>
        <taxon>Kinetoplastea</taxon>
        <taxon>Metakinetoplastina</taxon>
        <taxon>Trypanosomatida</taxon>
        <taxon>Trypanosomatidae</taxon>
        <taxon>Trypanosoma</taxon>
    </lineage>
</organism>
<proteinExistence type="predicted"/>
<accession>A0A1X0NRQ3</accession>
<name>A0A1X0NRQ3_9TRYP</name>
<dbReference type="RefSeq" id="XP_028881448.1">
    <property type="nucleotide sequence ID" value="XM_029027228.1"/>
</dbReference>
<dbReference type="GeneID" id="39987008"/>
<sequence>MKRISRLKKLLVVLCLLLFLCLVIIFIADIDTDGTRSATIENIHDNSTVSPDEFKRKYSEDLLEVQPYNGYRYVFSTYYFNASSKFYKHRETPSVEWVLVFISSLRTVTYLRAEDPSVPVEFRNTKLIFFIDAITFLSLWQEESIRKWSIEGFLHWIIVSHSANSFIRKDTNNIPEVVYEVWTPEFLKKKWASKIRNGANNFRFALYYEWLQRYSRFQEERLHGNFSSMMHNSLFVICDSSDVVFQRDPFAQDGGCFPLESEPFVVFTLESMKKSFGNEKYNRRWMSCYGNSVLSRLGKAEISCAGVILGNAMGILRYLISLLQEIENPHLLKCSMSLNVALDQANHNYILHIKHENYSYKKLKYPQEKKNCVFHGNYGDLALNEENSVVIPRTNLTYAIVHQYTSGRHPRIMKHMRALYGSKK</sequence>
<gene>
    <name evidence="1" type="ORF">TM35_000221810</name>
</gene>
<dbReference type="AlphaFoldDB" id="A0A1X0NRQ3"/>
<evidence type="ECO:0000313" key="2">
    <source>
        <dbReference type="Proteomes" id="UP000192257"/>
    </source>
</evidence>
<reference evidence="1 2" key="1">
    <citation type="submission" date="2017-03" db="EMBL/GenBank/DDBJ databases">
        <title>An alternative strategy for trypanosome survival in the mammalian bloodstream revealed through genome and transcriptome analysis of the ubiquitous bovine parasite Trypanosoma (Megatrypanum) theileri.</title>
        <authorList>
            <person name="Kelly S."/>
            <person name="Ivens A."/>
            <person name="Mott A."/>
            <person name="O'Neill E."/>
            <person name="Emms D."/>
            <person name="Macleod O."/>
            <person name="Voorheis P."/>
            <person name="Matthews J."/>
            <person name="Matthews K."/>
            <person name="Carrington M."/>
        </authorList>
    </citation>
    <scope>NUCLEOTIDE SEQUENCE [LARGE SCALE GENOMIC DNA]</scope>
    <source>
        <strain evidence="1">Edinburgh</strain>
    </source>
</reference>
<keyword evidence="2" id="KW-1185">Reference proteome</keyword>
<evidence type="ECO:0000313" key="1">
    <source>
        <dbReference type="EMBL" id="ORC87382.1"/>
    </source>
</evidence>
<protein>
    <submittedName>
        <fullName evidence="1">Uncharacterized protein</fullName>
    </submittedName>
</protein>
<dbReference type="Proteomes" id="UP000192257">
    <property type="component" value="Unassembled WGS sequence"/>
</dbReference>
<dbReference type="VEuPathDB" id="TriTrypDB:TM35_000221810"/>
<comment type="caution">
    <text evidence="1">The sequence shown here is derived from an EMBL/GenBank/DDBJ whole genome shotgun (WGS) entry which is preliminary data.</text>
</comment>
<dbReference type="OrthoDB" id="247963at2759"/>